<protein>
    <submittedName>
        <fullName evidence="1">Uncharacterized protein</fullName>
    </submittedName>
</protein>
<evidence type="ECO:0000313" key="2">
    <source>
        <dbReference type="Proteomes" id="UP000823749"/>
    </source>
</evidence>
<comment type="caution">
    <text evidence="1">The sequence shown here is derived from an EMBL/GenBank/DDBJ whole genome shotgun (WGS) entry which is preliminary data.</text>
</comment>
<sequence length="366" mass="42284">MPILPSVLSMSESNLILHGFLNLVITVTPTLIIRDGKITLILHGHNKLRTLIVHHTHTQGHIIRIFLIRGPTTLLHSKSRTSTSLPLHLKINYSIDFQEKVLQALDKLEASTQVCTELLHSQAQSFSKIEAYADQIDIAISRWDEEISSNIEQVVDMEYGEDAWEEERIEPLVASETVDHLALEKIVESESIYELNVQCSPQVNFTCLSDMTFDTKTLEEPLPIIFQSPLELDNQLLLALNDIIPPIEHPPLQEIITLERIDFLGVDNFNMVYHPFFLKLINSLKVNCVWNSHLVEFKFQTRLHQLRYSKYLILWHGRVQFLTECSKWGEMLIFVALHSVMNVWFSCDGSERHYLLYSFFFLSFLG</sequence>
<name>A0AAV6LBC4_9ERIC</name>
<proteinExistence type="predicted"/>
<reference evidence="1" key="1">
    <citation type="submission" date="2020-08" db="EMBL/GenBank/DDBJ databases">
        <title>Plant Genome Project.</title>
        <authorList>
            <person name="Zhang R.-G."/>
        </authorList>
    </citation>
    <scope>NUCLEOTIDE SEQUENCE</scope>
    <source>
        <strain evidence="1">WSP0</strain>
        <tissue evidence="1">Leaf</tissue>
    </source>
</reference>
<gene>
    <name evidence="1" type="ORF">RHGRI_004448</name>
</gene>
<accession>A0AAV6LBC4</accession>
<dbReference type="AlphaFoldDB" id="A0AAV6LBC4"/>
<dbReference type="Proteomes" id="UP000823749">
    <property type="component" value="Chromosome 2"/>
</dbReference>
<evidence type="ECO:0000313" key="1">
    <source>
        <dbReference type="EMBL" id="KAG5561414.1"/>
    </source>
</evidence>
<dbReference type="EMBL" id="JACTNZ010000002">
    <property type="protein sequence ID" value="KAG5561414.1"/>
    <property type="molecule type" value="Genomic_DNA"/>
</dbReference>
<organism evidence="1 2">
    <name type="scientific">Rhododendron griersonianum</name>
    <dbReference type="NCBI Taxonomy" id="479676"/>
    <lineage>
        <taxon>Eukaryota</taxon>
        <taxon>Viridiplantae</taxon>
        <taxon>Streptophyta</taxon>
        <taxon>Embryophyta</taxon>
        <taxon>Tracheophyta</taxon>
        <taxon>Spermatophyta</taxon>
        <taxon>Magnoliopsida</taxon>
        <taxon>eudicotyledons</taxon>
        <taxon>Gunneridae</taxon>
        <taxon>Pentapetalae</taxon>
        <taxon>asterids</taxon>
        <taxon>Ericales</taxon>
        <taxon>Ericaceae</taxon>
        <taxon>Ericoideae</taxon>
        <taxon>Rhodoreae</taxon>
        <taxon>Rhododendron</taxon>
    </lineage>
</organism>
<keyword evidence="2" id="KW-1185">Reference proteome</keyword>